<dbReference type="Pfam" id="PF20711">
    <property type="entry name" value="DUF6825"/>
    <property type="match status" value="1"/>
</dbReference>
<dbReference type="KEGG" id="cyc:PCC7424_0627"/>
<feature type="coiled-coil region" evidence="1">
    <location>
        <begin position="76"/>
        <end position="103"/>
    </location>
</feature>
<dbReference type="eggNOG" id="COG3937">
    <property type="taxonomic scope" value="Bacteria"/>
</dbReference>
<name>B7KER2_GLOC7</name>
<evidence type="ECO:0000313" key="2">
    <source>
        <dbReference type="EMBL" id="ACK69087.1"/>
    </source>
</evidence>
<dbReference type="PANTHER" id="PTHR35745:SF1">
    <property type="entry name" value="OS04G0513000 PROTEIN"/>
    <property type="match status" value="1"/>
</dbReference>
<dbReference type="AlphaFoldDB" id="B7KER2"/>
<accession>B7KER2</accession>
<dbReference type="PANTHER" id="PTHR35745">
    <property type="entry name" value="BNACNNG14650D PROTEIN"/>
    <property type="match status" value="1"/>
</dbReference>
<dbReference type="InterPro" id="IPR040003">
    <property type="entry name" value="PG18-like"/>
</dbReference>
<dbReference type="OrthoDB" id="531776at2"/>
<evidence type="ECO:0000256" key="1">
    <source>
        <dbReference type="SAM" id="Coils"/>
    </source>
</evidence>
<dbReference type="SUPFAM" id="SSF58100">
    <property type="entry name" value="Bacterial hemolysins"/>
    <property type="match status" value="1"/>
</dbReference>
<sequence>MSKPVIHAFFLGRALAEVISEKVEETFTNALSEIGKFDAETRENLRQFIEEVQFRADRQASQSNTDGSSVGYSNAQGDLQETIDELRAEIARLKAELKNYRESV</sequence>
<dbReference type="HOGENOM" id="CLU_172624_0_0_3"/>
<keyword evidence="1" id="KW-0175">Coiled coil</keyword>
<evidence type="ECO:0008006" key="4">
    <source>
        <dbReference type="Google" id="ProtNLM"/>
    </source>
</evidence>
<dbReference type="RefSeq" id="WP_012598034.1">
    <property type="nucleotide sequence ID" value="NC_011729.1"/>
</dbReference>
<organism evidence="2 3">
    <name type="scientific">Gloeothece citriformis (strain PCC 7424)</name>
    <name type="common">Cyanothece sp. (strain PCC 7424)</name>
    <dbReference type="NCBI Taxonomy" id="65393"/>
    <lineage>
        <taxon>Bacteria</taxon>
        <taxon>Bacillati</taxon>
        <taxon>Cyanobacteriota</taxon>
        <taxon>Cyanophyceae</taxon>
        <taxon>Oscillatoriophycideae</taxon>
        <taxon>Chroococcales</taxon>
        <taxon>Aphanothecaceae</taxon>
        <taxon>Gloeothece</taxon>
        <taxon>Gloeothece citriformis</taxon>
    </lineage>
</organism>
<keyword evidence="3" id="KW-1185">Reference proteome</keyword>
<dbReference type="STRING" id="65393.PCC7424_0627"/>
<dbReference type="GO" id="GO:0010027">
    <property type="term" value="P:thylakoid membrane organization"/>
    <property type="evidence" value="ECO:0007669"/>
    <property type="project" value="InterPro"/>
</dbReference>
<gene>
    <name evidence="2" type="ordered locus">PCC7424_0627</name>
</gene>
<dbReference type="EMBL" id="CP001291">
    <property type="protein sequence ID" value="ACK69087.1"/>
    <property type="molecule type" value="Genomic_DNA"/>
</dbReference>
<protein>
    <recommendedName>
        <fullName evidence="4">Thylakoid lumen protein</fullName>
    </recommendedName>
</protein>
<reference evidence="3" key="1">
    <citation type="journal article" date="2011" name="MBio">
        <title>Novel metabolic attributes of the genus Cyanothece, comprising a group of unicellular nitrogen-fixing Cyanobacteria.</title>
        <authorList>
            <person name="Bandyopadhyay A."/>
            <person name="Elvitigala T."/>
            <person name="Welsh E."/>
            <person name="Stockel J."/>
            <person name="Liberton M."/>
            <person name="Min H."/>
            <person name="Sherman L.A."/>
            <person name="Pakrasi H.B."/>
        </authorList>
    </citation>
    <scope>NUCLEOTIDE SEQUENCE [LARGE SCALE GENOMIC DNA]</scope>
    <source>
        <strain evidence="3">PCC 7424</strain>
    </source>
</reference>
<proteinExistence type="predicted"/>
<dbReference type="Proteomes" id="UP000002384">
    <property type="component" value="Chromosome"/>
</dbReference>
<evidence type="ECO:0000313" key="3">
    <source>
        <dbReference type="Proteomes" id="UP000002384"/>
    </source>
</evidence>